<feature type="transmembrane region" description="Helical" evidence="1">
    <location>
        <begin position="195"/>
        <end position="217"/>
    </location>
</feature>
<keyword evidence="1" id="KW-1133">Transmembrane helix</keyword>
<dbReference type="Pfam" id="PF12730">
    <property type="entry name" value="ABC2_membrane_4"/>
    <property type="match status" value="1"/>
</dbReference>
<dbReference type="AlphaFoldDB" id="A0A7W7RMY0"/>
<feature type="transmembrane region" description="Helical" evidence="1">
    <location>
        <begin position="247"/>
        <end position="267"/>
    </location>
</feature>
<evidence type="ECO:0000313" key="3">
    <source>
        <dbReference type="Proteomes" id="UP000523007"/>
    </source>
</evidence>
<keyword evidence="1" id="KW-0812">Transmembrane</keyword>
<reference evidence="2 3" key="1">
    <citation type="submission" date="2020-08" db="EMBL/GenBank/DDBJ databases">
        <title>Sequencing the genomes of 1000 actinobacteria strains.</title>
        <authorList>
            <person name="Klenk H.-P."/>
        </authorList>
    </citation>
    <scope>NUCLEOTIDE SEQUENCE [LARGE SCALE GENOMIC DNA]</scope>
    <source>
        <strain evidence="2 3">DSM 102030</strain>
    </source>
</reference>
<organism evidence="2 3">
    <name type="scientific">Lipingzhangella halophila</name>
    <dbReference type="NCBI Taxonomy" id="1783352"/>
    <lineage>
        <taxon>Bacteria</taxon>
        <taxon>Bacillati</taxon>
        <taxon>Actinomycetota</taxon>
        <taxon>Actinomycetes</taxon>
        <taxon>Streptosporangiales</taxon>
        <taxon>Nocardiopsidaceae</taxon>
        <taxon>Lipingzhangella</taxon>
    </lineage>
</organism>
<dbReference type="Proteomes" id="UP000523007">
    <property type="component" value="Unassembled WGS sequence"/>
</dbReference>
<protein>
    <submittedName>
        <fullName evidence="2">ABC-2 type transport system permease protein</fullName>
    </submittedName>
</protein>
<evidence type="ECO:0000313" key="2">
    <source>
        <dbReference type="EMBL" id="MBB4934944.1"/>
    </source>
</evidence>
<keyword evidence="3" id="KW-1185">Reference proteome</keyword>
<comment type="caution">
    <text evidence="2">The sequence shown here is derived from an EMBL/GenBank/DDBJ whole genome shotgun (WGS) entry which is preliminary data.</text>
</comment>
<evidence type="ECO:0000256" key="1">
    <source>
        <dbReference type="SAM" id="Phobius"/>
    </source>
</evidence>
<feature type="transmembrane region" description="Helical" evidence="1">
    <location>
        <begin position="122"/>
        <end position="148"/>
    </location>
</feature>
<proteinExistence type="predicted"/>
<gene>
    <name evidence="2" type="ORF">F4561_005838</name>
</gene>
<feature type="transmembrane region" description="Helical" evidence="1">
    <location>
        <begin position="168"/>
        <end position="188"/>
    </location>
</feature>
<name>A0A7W7RMY0_9ACTN</name>
<feature type="transmembrane region" description="Helical" evidence="1">
    <location>
        <begin position="38"/>
        <end position="63"/>
    </location>
</feature>
<feature type="transmembrane region" description="Helical" evidence="1">
    <location>
        <begin position="83"/>
        <end position="101"/>
    </location>
</feature>
<dbReference type="RefSeq" id="WP_312885676.1">
    <property type="nucleotide sequence ID" value="NZ_JACHJT010000002.1"/>
</dbReference>
<dbReference type="EMBL" id="JACHJT010000002">
    <property type="protein sequence ID" value="MBB4934944.1"/>
    <property type="molecule type" value="Genomic_DNA"/>
</dbReference>
<accession>A0A7W7RMY0</accession>
<sequence length="274" mass="27948">MSTLTPARTPAGPPPAGSQLARAVASEWTKLGSVRSTWWCVAAAVAGMVVFAILMGYTMASSIDDDPAAASDQSFTRATSQGVFYLMQLAIVALAALAGAGEFTNRSITATLRWIPNRGQVLAARTLVTAVLAFVTGVAAAALAITVIGLSVGAEIGVDTGEAVRTSLGVGTCMALFAAMFVGVGTALRSIAGTIVVGFLLLLGFPLVLQLSNVQFLNDLAGYLPSLAGIEFYAAGDAGFYTAPHDGAVNVSSVIGWTAAALIIGYAELRARDA</sequence>
<keyword evidence="1" id="KW-0472">Membrane</keyword>